<evidence type="ECO:0000313" key="3">
    <source>
        <dbReference type="Proteomes" id="UP001149090"/>
    </source>
</evidence>
<dbReference type="InterPro" id="IPR019956">
    <property type="entry name" value="Ubiquitin_dom"/>
</dbReference>
<dbReference type="Pfam" id="PF00240">
    <property type="entry name" value="ubiquitin"/>
    <property type="match status" value="1"/>
</dbReference>
<dbReference type="OrthoDB" id="428577at2759"/>
<evidence type="ECO:0000313" key="2">
    <source>
        <dbReference type="EMBL" id="KAJ5078119.1"/>
    </source>
</evidence>
<dbReference type="PRINTS" id="PR00348">
    <property type="entry name" value="UBIQUITIN"/>
</dbReference>
<organism evidence="2 3">
    <name type="scientific">Anaeramoeba ignava</name>
    <name type="common">Anaerobic marine amoeba</name>
    <dbReference type="NCBI Taxonomy" id="1746090"/>
    <lineage>
        <taxon>Eukaryota</taxon>
        <taxon>Metamonada</taxon>
        <taxon>Anaeramoebidae</taxon>
        <taxon>Anaeramoeba</taxon>
    </lineage>
</organism>
<comment type="caution">
    <text evidence="2">The sequence shown here is derived from an EMBL/GenBank/DDBJ whole genome shotgun (WGS) entry which is preliminary data.</text>
</comment>
<name>A0A9Q0RGV0_ANAIG</name>
<reference evidence="2" key="1">
    <citation type="submission" date="2022-10" db="EMBL/GenBank/DDBJ databases">
        <title>Novel sulphate-reducing endosymbionts in the free-living metamonad Anaeramoeba.</title>
        <authorList>
            <person name="Jerlstrom-Hultqvist J."/>
            <person name="Cepicka I."/>
            <person name="Gallot-Lavallee L."/>
            <person name="Salas-Leiva D."/>
            <person name="Curtis B.A."/>
            <person name="Zahonova K."/>
            <person name="Pipaliya S."/>
            <person name="Dacks J."/>
            <person name="Roger A.J."/>
        </authorList>
    </citation>
    <scope>NUCLEOTIDE SEQUENCE</scope>
    <source>
        <strain evidence="2">BMAN</strain>
    </source>
</reference>
<sequence length="87" mass="10309">MQIEVKDFTGIMGYFEMDSNDSIKKLKTKIKKQEKIPINEQRIFHLGKELENERTFNDYEIDQRDTLEFVAKLPEKSHCSCCSCFII</sequence>
<keyword evidence="2" id="KW-0687">Ribonucleoprotein</keyword>
<dbReference type="AlphaFoldDB" id="A0A9Q0RGV0"/>
<keyword evidence="2" id="KW-0689">Ribosomal protein</keyword>
<proteinExistence type="predicted"/>
<dbReference type="InterPro" id="IPR050158">
    <property type="entry name" value="Ubiquitin_ubiquitin-like"/>
</dbReference>
<dbReference type="EMBL" id="JAPDFW010000055">
    <property type="protein sequence ID" value="KAJ5078119.1"/>
    <property type="molecule type" value="Genomic_DNA"/>
</dbReference>
<dbReference type="Proteomes" id="UP001149090">
    <property type="component" value="Unassembled WGS sequence"/>
</dbReference>
<dbReference type="InterPro" id="IPR000626">
    <property type="entry name" value="Ubiquitin-like_dom"/>
</dbReference>
<dbReference type="SUPFAM" id="SSF54236">
    <property type="entry name" value="Ubiquitin-like"/>
    <property type="match status" value="1"/>
</dbReference>
<feature type="domain" description="Ubiquitin-like" evidence="1">
    <location>
        <begin position="1"/>
        <end position="76"/>
    </location>
</feature>
<protein>
    <submittedName>
        <fullName evidence="2">UBIQUITIN-60S ribosomal protein L40-1</fullName>
    </submittedName>
</protein>
<dbReference type="PROSITE" id="PS50053">
    <property type="entry name" value="UBIQUITIN_2"/>
    <property type="match status" value="1"/>
</dbReference>
<evidence type="ECO:0000259" key="1">
    <source>
        <dbReference type="PROSITE" id="PS50053"/>
    </source>
</evidence>
<dbReference type="SMART" id="SM00213">
    <property type="entry name" value="UBQ"/>
    <property type="match status" value="1"/>
</dbReference>
<dbReference type="Gene3D" id="3.10.20.90">
    <property type="entry name" value="Phosphatidylinositol 3-kinase Catalytic Subunit, Chain A, domain 1"/>
    <property type="match status" value="1"/>
</dbReference>
<dbReference type="InterPro" id="IPR029071">
    <property type="entry name" value="Ubiquitin-like_domsf"/>
</dbReference>
<dbReference type="PANTHER" id="PTHR10666">
    <property type="entry name" value="UBIQUITIN"/>
    <property type="match status" value="1"/>
</dbReference>
<accession>A0A9Q0RGV0</accession>
<gene>
    <name evidence="2" type="ORF">M0811_05377</name>
</gene>
<keyword evidence="3" id="KW-1185">Reference proteome</keyword>
<dbReference type="GO" id="GO:0005840">
    <property type="term" value="C:ribosome"/>
    <property type="evidence" value="ECO:0007669"/>
    <property type="project" value="UniProtKB-KW"/>
</dbReference>